<dbReference type="PANTHER" id="PTHR12001">
    <property type="entry name" value="GERANYLGERANYL PYROPHOSPHATE SYNTHASE"/>
    <property type="match status" value="1"/>
</dbReference>
<dbReference type="EMBL" id="CAXHTA020000001">
    <property type="protein sequence ID" value="CAL5218356.1"/>
    <property type="molecule type" value="Genomic_DNA"/>
</dbReference>
<evidence type="ECO:0000256" key="3">
    <source>
        <dbReference type="ARBA" id="ARBA00022679"/>
    </source>
</evidence>
<evidence type="ECO:0000313" key="8">
    <source>
        <dbReference type="EMBL" id="CAL5218356.1"/>
    </source>
</evidence>
<dbReference type="InterPro" id="IPR033749">
    <property type="entry name" value="Polyprenyl_synt_CS"/>
</dbReference>
<keyword evidence="9" id="KW-1185">Reference proteome</keyword>
<dbReference type="InterPro" id="IPR000092">
    <property type="entry name" value="Polyprenyl_synt"/>
</dbReference>
<comment type="cofactor">
    <cofactor evidence="1">
        <name>Mg(2+)</name>
        <dbReference type="ChEBI" id="CHEBI:18420"/>
    </cofactor>
</comment>
<organism evidence="8 9">
    <name type="scientific">Coccomyxa viridis</name>
    <dbReference type="NCBI Taxonomy" id="1274662"/>
    <lineage>
        <taxon>Eukaryota</taxon>
        <taxon>Viridiplantae</taxon>
        <taxon>Chlorophyta</taxon>
        <taxon>core chlorophytes</taxon>
        <taxon>Trebouxiophyceae</taxon>
        <taxon>Trebouxiophyceae incertae sedis</taxon>
        <taxon>Coccomyxaceae</taxon>
        <taxon>Coccomyxa</taxon>
    </lineage>
</organism>
<dbReference type="InterPro" id="IPR008949">
    <property type="entry name" value="Isoprenoid_synthase_dom_sf"/>
</dbReference>
<dbReference type="Pfam" id="PF00348">
    <property type="entry name" value="polyprenyl_synt"/>
    <property type="match status" value="1"/>
</dbReference>
<keyword evidence="6" id="KW-0414">Isoprene biosynthesis</keyword>
<evidence type="ECO:0000256" key="7">
    <source>
        <dbReference type="RuleBase" id="RU004466"/>
    </source>
</evidence>
<accession>A0ABP1FEZ4</accession>
<proteinExistence type="inferred from homology"/>
<dbReference type="SUPFAM" id="SSF48576">
    <property type="entry name" value="Terpenoid synthases"/>
    <property type="match status" value="1"/>
</dbReference>
<keyword evidence="3 7" id="KW-0808">Transferase</keyword>
<keyword evidence="4" id="KW-0479">Metal-binding</keyword>
<evidence type="ECO:0000256" key="4">
    <source>
        <dbReference type="ARBA" id="ARBA00022723"/>
    </source>
</evidence>
<reference evidence="8 9" key="1">
    <citation type="submission" date="2024-06" db="EMBL/GenBank/DDBJ databases">
        <authorList>
            <person name="Kraege A."/>
            <person name="Thomma B."/>
        </authorList>
    </citation>
    <scope>NUCLEOTIDE SEQUENCE [LARGE SCALE GENOMIC DNA]</scope>
</reference>
<evidence type="ECO:0000313" key="9">
    <source>
        <dbReference type="Proteomes" id="UP001497392"/>
    </source>
</evidence>
<dbReference type="PANTHER" id="PTHR12001:SF69">
    <property type="entry name" value="ALL TRANS-POLYPRENYL-DIPHOSPHATE SYNTHASE PDSS1"/>
    <property type="match status" value="1"/>
</dbReference>
<comment type="similarity">
    <text evidence="2 7">Belongs to the FPP/GGPP synthase family.</text>
</comment>
<evidence type="ECO:0000256" key="2">
    <source>
        <dbReference type="ARBA" id="ARBA00006706"/>
    </source>
</evidence>
<evidence type="ECO:0000256" key="5">
    <source>
        <dbReference type="ARBA" id="ARBA00022842"/>
    </source>
</evidence>
<dbReference type="SFLD" id="SFLDS00005">
    <property type="entry name" value="Isoprenoid_Synthase_Type_I"/>
    <property type="match status" value="1"/>
</dbReference>
<sequence>MRRASQILQLLGKCRTQFPPRDCLAELGAISGWLPQQQQWYRTLEPITSTDSSSSSNNGHVQPSHSFTSSHAAQAFALPSFGPVDPFQLVKEEIDSVSERLRRSIFTGIPTLRSAAQYFFKVGAEGKRFRPTMLLLMASSLSSVMPSPDYLTVDDRPPNVHPEEERRRQQRIAEITEMIHVASLLHDDVIDNAEMRRGLKALNSVFGNKIAILAGDFLLARASVSLAALRDSEVIQLLSQVIEDLVTGEILQMTSTEEDLLSLDHYVRKTFHKTASLMANSCKAIAILGGQNREVAQSAWEYGRHVGLAFQFVDDVLDFTGSTMQLGKPALNDLKSGLATAPVLYAAEEHPELHALILRRFKCEGDVERATELVFNSRGIQRARDLAAQHAELAVQAVQSLPACSNEHALMCRQALTEITARVLARKK</sequence>
<evidence type="ECO:0000256" key="6">
    <source>
        <dbReference type="ARBA" id="ARBA00023229"/>
    </source>
</evidence>
<dbReference type="Proteomes" id="UP001497392">
    <property type="component" value="Unassembled WGS sequence"/>
</dbReference>
<dbReference type="Gene3D" id="1.10.600.10">
    <property type="entry name" value="Farnesyl Diphosphate Synthase"/>
    <property type="match status" value="1"/>
</dbReference>
<protein>
    <submittedName>
        <fullName evidence="8">G18 protein</fullName>
    </submittedName>
</protein>
<evidence type="ECO:0000256" key="1">
    <source>
        <dbReference type="ARBA" id="ARBA00001946"/>
    </source>
</evidence>
<dbReference type="PROSITE" id="PS00723">
    <property type="entry name" value="POLYPRENYL_SYNTHASE_1"/>
    <property type="match status" value="1"/>
</dbReference>
<gene>
    <name evidence="8" type="primary">g18</name>
    <name evidence="8" type="ORF">VP750_LOCUS15</name>
</gene>
<dbReference type="CDD" id="cd00685">
    <property type="entry name" value="Trans_IPPS_HT"/>
    <property type="match status" value="1"/>
</dbReference>
<keyword evidence="5" id="KW-0460">Magnesium</keyword>
<comment type="caution">
    <text evidence="8">The sequence shown here is derived from an EMBL/GenBank/DDBJ whole genome shotgun (WGS) entry which is preliminary data.</text>
</comment>
<name>A0ABP1FEZ4_9CHLO</name>